<sequence length="76" mass="8895">MDSTYTSPAALMLHLAVYLLVNVSVATRKSGPCKVMQSTTRSIHRRSYIHYMVFQQDYQVFPDSLIQKKYMKHNRL</sequence>
<evidence type="ECO:0000313" key="2">
    <source>
        <dbReference type="EMBL" id="RAH78188.1"/>
    </source>
</evidence>
<dbReference type="EMBL" id="KZ824830">
    <property type="protein sequence ID" value="RAH78188.1"/>
    <property type="molecule type" value="Genomic_DNA"/>
</dbReference>
<dbReference type="Proteomes" id="UP000249497">
    <property type="component" value="Unassembled WGS sequence"/>
</dbReference>
<organism evidence="2 3">
    <name type="scientific">Aspergillus japonicus CBS 114.51</name>
    <dbReference type="NCBI Taxonomy" id="1448312"/>
    <lineage>
        <taxon>Eukaryota</taxon>
        <taxon>Fungi</taxon>
        <taxon>Dikarya</taxon>
        <taxon>Ascomycota</taxon>
        <taxon>Pezizomycotina</taxon>
        <taxon>Eurotiomycetes</taxon>
        <taxon>Eurotiomycetidae</taxon>
        <taxon>Eurotiales</taxon>
        <taxon>Aspergillaceae</taxon>
        <taxon>Aspergillus</taxon>
        <taxon>Aspergillus subgen. Circumdati</taxon>
    </lineage>
</organism>
<feature type="chain" id="PRO_5035765002" description="Secreted protein" evidence="1">
    <location>
        <begin position="27"/>
        <end position="76"/>
    </location>
</feature>
<keyword evidence="1" id="KW-0732">Signal</keyword>
<dbReference type="GeneID" id="37176411"/>
<protein>
    <recommendedName>
        <fullName evidence="4">Secreted protein</fullName>
    </recommendedName>
</protein>
<feature type="signal peptide" evidence="1">
    <location>
        <begin position="1"/>
        <end position="26"/>
    </location>
</feature>
<reference evidence="2 3" key="1">
    <citation type="submission" date="2018-02" db="EMBL/GenBank/DDBJ databases">
        <title>The genomes of Aspergillus section Nigri reveals drivers in fungal speciation.</title>
        <authorList>
            <consortium name="DOE Joint Genome Institute"/>
            <person name="Vesth T.C."/>
            <person name="Nybo J."/>
            <person name="Theobald S."/>
            <person name="Brandl J."/>
            <person name="Frisvad J.C."/>
            <person name="Nielsen K.F."/>
            <person name="Lyhne E.K."/>
            <person name="Kogle M.E."/>
            <person name="Kuo A."/>
            <person name="Riley R."/>
            <person name="Clum A."/>
            <person name="Nolan M."/>
            <person name="Lipzen A."/>
            <person name="Salamov A."/>
            <person name="Henrissat B."/>
            <person name="Wiebenga A."/>
            <person name="De vries R.P."/>
            <person name="Grigoriev I.V."/>
            <person name="Mortensen U.H."/>
            <person name="Andersen M.R."/>
            <person name="Baker S.E."/>
        </authorList>
    </citation>
    <scope>NUCLEOTIDE SEQUENCE [LARGE SCALE GENOMIC DNA]</scope>
    <source>
        <strain evidence="2 3">CBS 114.51</strain>
    </source>
</reference>
<gene>
    <name evidence="2" type="ORF">BO86DRAFT_392005</name>
</gene>
<proteinExistence type="predicted"/>
<keyword evidence="3" id="KW-1185">Reference proteome</keyword>
<dbReference type="AlphaFoldDB" id="A0A8T8WQR5"/>
<name>A0A8T8WQR5_ASPJA</name>
<evidence type="ECO:0000313" key="3">
    <source>
        <dbReference type="Proteomes" id="UP000249497"/>
    </source>
</evidence>
<evidence type="ECO:0008006" key="4">
    <source>
        <dbReference type="Google" id="ProtNLM"/>
    </source>
</evidence>
<accession>A0A8T8WQR5</accession>
<dbReference type="RefSeq" id="XP_025524082.1">
    <property type="nucleotide sequence ID" value="XM_025672719.1"/>
</dbReference>
<evidence type="ECO:0000256" key="1">
    <source>
        <dbReference type="SAM" id="SignalP"/>
    </source>
</evidence>